<dbReference type="OrthoDB" id="2538345at2759"/>
<evidence type="ECO:0000256" key="1">
    <source>
        <dbReference type="SAM" id="SignalP"/>
    </source>
</evidence>
<evidence type="ECO:0000313" key="2">
    <source>
        <dbReference type="EMBL" id="KFK36862.1"/>
    </source>
</evidence>
<keyword evidence="1" id="KW-0732">Signal</keyword>
<dbReference type="PANTHER" id="PTHR34689">
    <property type="entry name" value="NUCLEIC ACID-BINDING PROTEIN"/>
    <property type="match status" value="1"/>
</dbReference>
<protein>
    <submittedName>
        <fullName evidence="2">Uncharacterized protein</fullName>
    </submittedName>
</protein>
<proteinExistence type="predicted"/>
<gene>
    <name evidence="2" type="ordered locus">AALP_Aa4g181200</name>
</gene>
<evidence type="ECO:0000313" key="3">
    <source>
        <dbReference type="Proteomes" id="UP000029120"/>
    </source>
</evidence>
<dbReference type="Gramene" id="KFK36862">
    <property type="protein sequence ID" value="KFK36862"/>
    <property type="gene ID" value="AALP_AA4G181200"/>
</dbReference>
<name>A0A087H410_ARAAL</name>
<dbReference type="Proteomes" id="UP000029120">
    <property type="component" value="Chromosome 4"/>
</dbReference>
<keyword evidence="3" id="KW-1185">Reference proteome</keyword>
<dbReference type="PANTHER" id="PTHR34689:SF1">
    <property type="entry name" value="NUCLEIC ACID-BINDING PROTEIN"/>
    <property type="match status" value="1"/>
</dbReference>
<feature type="chain" id="PRO_5001822832" evidence="1">
    <location>
        <begin position="19"/>
        <end position="93"/>
    </location>
</feature>
<dbReference type="AlphaFoldDB" id="A0A087H410"/>
<reference evidence="3" key="1">
    <citation type="journal article" date="2015" name="Nat. Plants">
        <title>Genome expansion of Arabis alpina linked with retrotransposition and reduced symmetric DNA methylation.</title>
        <authorList>
            <person name="Willing E.M."/>
            <person name="Rawat V."/>
            <person name="Mandakova T."/>
            <person name="Maumus F."/>
            <person name="James G.V."/>
            <person name="Nordstroem K.J."/>
            <person name="Becker C."/>
            <person name="Warthmann N."/>
            <person name="Chica C."/>
            <person name="Szarzynska B."/>
            <person name="Zytnicki M."/>
            <person name="Albani M.C."/>
            <person name="Kiefer C."/>
            <person name="Bergonzi S."/>
            <person name="Castaings L."/>
            <person name="Mateos J.L."/>
            <person name="Berns M.C."/>
            <person name="Bujdoso N."/>
            <person name="Piofczyk T."/>
            <person name="de Lorenzo L."/>
            <person name="Barrero-Sicilia C."/>
            <person name="Mateos I."/>
            <person name="Piednoel M."/>
            <person name="Hagmann J."/>
            <person name="Chen-Min-Tao R."/>
            <person name="Iglesias-Fernandez R."/>
            <person name="Schuster S.C."/>
            <person name="Alonso-Blanco C."/>
            <person name="Roudier F."/>
            <person name="Carbonero P."/>
            <person name="Paz-Ares J."/>
            <person name="Davis S.J."/>
            <person name="Pecinka A."/>
            <person name="Quesneville H."/>
            <person name="Colot V."/>
            <person name="Lysak M.A."/>
            <person name="Weigel D."/>
            <person name="Coupland G."/>
            <person name="Schneeberger K."/>
        </authorList>
    </citation>
    <scope>NUCLEOTIDE SEQUENCE [LARGE SCALE GENOMIC DNA]</scope>
    <source>
        <strain evidence="3">cv. Pajares</strain>
    </source>
</reference>
<organism evidence="2 3">
    <name type="scientific">Arabis alpina</name>
    <name type="common">Alpine rock-cress</name>
    <dbReference type="NCBI Taxonomy" id="50452"/>
    <lineage>
        <taxon>Eukaryota</taxon>
        <taxon>Viridiplantae</taxon>
        <taxon>Streptophyta</taxon>
        <taxon>Embryophyta</taxon>
        <taxon>Tracheophyta</taxon>
        <taxon>Spermatophyta</taxon>
        <taxon>Magnoliopsida</taxon>
        <taxon>eudicotyledons</taxon>
        <taxon>Gunneridae</taxon>
        <taxon>Pentapetalae</taxon>
        <taxon>rosids</taxon>
        <taxon>malvids</taxon>
        <taxon>Brassicales</taxon>
        <taxon>Brassicaceae</taxon>
        <taxon>Arabideae</taxon>
        <taxon>Arabis</taxon>
    </lineage>
</organism>
<feature type="signal peptide" evidence="1">
    <location>
        <begin position="1"/>
        <end position="18"/>
    </location>
</feature>
<accession>A0A087H410</accession>
<dbReference type="EMBL" id="CM002872">
    <property type="protein sequence ID" value="KFK36862.1"/>
    <property type="molecule type" value="Genomic_DNA"/>
</dbReference>
<sequence>MSLLLLFVPASIGGRSWSSRSVLCSFGFYVLRRLTEVRLLSVLNTQSHIRSSFTPWLLEVKDVNLDSLPPWYEKKMFKDFMRDHNIHVSWKRR</sequence>